<dbReference type="Gramene" id="PNT73919">
    <property type="protein sequence ID" value="PNT73919"/>
    <property type="gene ID" value="BRADI_1g04215v3"/>
</dbReference>
<reference evidence="1 2" key="1">
    <citation type="journal article" date="2010" name="Nature">
        <title>Genome sequencing and analysis of the model grass Brachypodium distachyon.</title>
        <authorList>
            <consortium name="International Brachypodium Initiative"/>
        </authorList>
    </citation>
    <scope>NUCLEOTIDE SEQUENCE [LARGE SCALE GENOMIC DNA]</scope>
    <source>
        <strain evidence="1 2">Bd21</strain>
    </source>
</reference>
<dbReference type="AlphaFoldDB" id="A0A2K2DI20"/>
<accession>A0A2K2DI20</accession>
<organism evidence="1">
    <name type="scientific">Brachypodium distachyon</name>
    <name type="common">Purple false brome</name>
    <name type="synonym">Trachynia distachya</name>
    <dbReference type="NCBI Taxonomy" id="15368"/>
    <lineage>
        <taxon>Eukaryota</taxon>
        <taxon>Viridiplantae</taxon>
        <taxon>Streptophyta</taxon>
        <taxon>Embryophyta</taxon>
        <taxon>Tracheophyta</taxon>
        <taxon>Spermatophyta</taxon>
        <taxon>Magnoliopsida</taxon>
        <taxon>Liliopsida</taxon>
        <taxon>Poales</taxon>
        <taxon>Poaceae</taxon>
        <taxon>BOP clade</taxon>
        <taxon>Pooideae</taxon>
        <taxon>Stipodae</taxon>
        <taxon>Brachypodieae</taxon>
        <taxon>Brachypodium</taxon>
    </lineage>
</organism>
<dbReference type="EnsemblPlants" id="PNT73919">
    <property type="protein sequence ID" value="PNT73919"/>
    <property type="gene ID" value="BRADI_1g04215v3"/>
</dbReference>
<sequence>MMCLVGGYTAAELDTAPPLGHGQRTAARYAELHEHHSWEDTLLHGSPCTPTSGCHCTAVRGTPRSPKQEAWPKWTSQGRREEILEVLPTNFECSFQKFYVKKTLKFLVISGKKFRVLSSSSHKF</sequence>
<evidence type="ECO:0000313" key="1">
    <source>
        <dbReference type="EMBL" id="PNT73919.1"/>
    </source>
</evidence>
<reference evidence="2" key="3">
    <citation type="submission" date="2018-08" db="UniProtKB">
        <authorList>
            <consortium name="EnsemblPlants"/>
        </authorList>
    </citation>
    <scope>IDENTIFICATION</scope>
    <source>
        <strain evidence="2">cv. Bd21</strain>
    </source>
</reference>
<keyword evidence="3" id="KW-1185">Reference proteome</keyword>
<dbReference type="InParanoid" id="A0A2K2DI20"/>
<protein>
    <submittedName>
        <fullName evidence="1 2">Uncharacterized protein</fullName>
    </submittedName>
</protein>
<evidence type="ECO:0000313" key="3">
    <source>
        <dbReference type="Proteomes" id="UP000008810"/>
    </source>
</evidence>
<dbReference type="EMBL" id="CM000880">
    <property type="protein sequence ID" value="PNT73919.1"/>
    <property type="molecule type" value="Genomic_DNA"/>
</dbReference>
<evidence type="ECO:0000313" key="2">
    <source>
        <dbReference type="EnsemblPlants" id="PNT73919"/>
    </source>
</evidence>
<proteinExistence type="predicted"/>
<gene>
    <name evidence="1" type="ORF">BRADI_1g04215v3</name>
</gene>
<dbReference type="Proteomes" id="UP000008810">
    <property type="component" value="Chromosome 1"/>
</dbReference>
<reference evidence="1" key="2">
    <citation type="submission" date="2017-06" db="EMBL/GenBank/DDBJ databases">
        <title>WGS assembly of Brachypodium distachyon.</title>
        <authorList>
            <consortium name="The International Brachypodium Initiative"/>
            <person name="Lucas S."/>
            <person name="Harmon-Smith M."/>
            <person name="Lail K."/>
            <person name="Tice H."/>
            <person name="Grimwood J."/>
            <person name="Bruce D."/>
            <person name="Barry K."/>
            <person name="Shu S."/>
            <person name="Lindquist E."/>
            <person name="Wang M."/>
            <person name="Pitluck S."/>
            <person name="Vogel J.P."/>
            <person name="Garvin D.F."/>
            <person name="Mockler T.C."/>
            <person name="Schmutz J."/>
            <person name="Rokhsar D."/>
            <person name="Bevan M.W."/>
        </authorList>
    </citation>
    <scope>NUCLEOTIDE SEQUENCE</scope>
    <source>
        <strain evidence="1">Bd21</strain>
    </source>
</reference>
<name>A0A2K2DI20_BRADI</name>